<dbReference type="Pfam" id="PF00583">
    <property type="entry name" value="Acetyltransf_1"/>
    <property type="match status" value="1"/>
</dbReference>
<keyword evidence="4" id="KW-1185">Reference proteome</keyword>
<dbReference type="EMBL" id="JBITLV010000006">
    <property type="protein sequence ID" value="MFI7589079.1"/>
    <property type="molecule type" value="Genomic_DNA"/>
</dbReference>
<dbReference type="PROSITE" id="PS51186">
    <property type="entry name" value="GNAT"/>
    <property type="match status" value="1"/>
</dbReference>
<keyword evidence="3" id="KW-0012">Acyltransferase</keyword>
<dbReference type="EC" id="2.3.1.-" evidence="3"/>
<evidence type="ECO:0000313" key="4">
    <source>
        <dbReference type="Proteomes" id="UP001612915"/>
    </source>
</evidence>
<reference evidence="3 4" key="1">
    <citation type="submission" date="2024-10" db="EMBL/GenBank/DDBJ databases">
        <title>The Natural Products Discovery Center: Release of the First 8490 Sequenced Strains for Exploring Actinobacteria Biosynthetic Diversity.</title>
        <authorList>
            <person name="Kalkreuter E."/>
            <person name="Kautsar S.A."/>
            <person name="Yang D."/>
            <person name="Bader C.D."/>
            <person name="Teijaro C.N."/>
            <person name="Fluegel L."/>
            <person name="Davis C.M."/>
            <person name="Simpson J.R."/>
            <person name="Lauterbach L."/>
            <person name="Steele A.D."/>
            <person name="Gui C."/>
            <person name="Meng S."/>
            <person name="Li G."/>
            <person name="Viehrig K."/>
            <person name="Ye F."/>
            <person name="Su P."/>
            <person name="Kiefer A.F."/>
            <person name="Nichols A."/>
            <person name="Cepeda A.J."/>
            <person name="Yan W."/>
            <person name="Fan B."/>
            <person name="Jiang Y."/>
            <person name="Adhikari A."/>
            <person name="Zheng C.-J."/>
            <person name="Schuster L."/>
            <person name="Cowan T.M."/>
            <person name="Smanski M.J."/>
            <person name="Chevrette M.G."/>
            <person name="De Carvalho L.P.S."/>
            <person name="Shen B."/>
        </authorList>
    </citation>
    <scope>NUCLEOTIDE SEQUENCE [LARGE SCALE GENOMIC DNA]</scope>
    <source>
        <strain evidence="3 4">NPDC049639</strain>
    </source>
</reference>
<accession>A0ABW8ARQ6</accession>
<sequence length="154" mass="16004">MTGPVEVVPAAVVAAVRLAAFSALGASPGGVNASDTDPSTRHTGVRLDGDLAAVATLTREASPRNAFRPVWRVRGMATRPAFQGRGLGGLLLAEALTHVAAHGGGLVWGNLRLAAVPFYERHGFVVADDVFRIANGVEHRYGELTVPPARSSST</sequence>
<gene>
    <name evidence="3" type="ORF">ACIB24_18610</name>
</gene>
<organism evidence="3 4">
    <name type="scientific">Spongisporangium articulatum</name>
    <dbReference type="NCBI Taxonomy" id="3362603"/>
    <lineage>
        <taxon>Bacteria</taxon>
        <taxon>Bacillati</taxon>
        <taxon>Actinomycetota</taxon>
        <taxon>Actinomycetes</taxon>
        <taxon>Kineosporiales</taxon>
        <taxon>Kineosporiaceae</taxon>
        <taxon>Spongisporangium</taxon>
    </lineage>
</organism>
<proteinExistence type="predicted"/>
<dbReference type="Proteomes" id="UP001612915">
    <property type="component" value="Unassembled WGS sequence"/>
</dbReference>
<evidence type="ECO:0000259" key="2">
    <source>
        <dbReference type="PROSITE" id="PS51186"/>
    </source>
</evidence>
<evidence type="ECO:0000313" key="3">
    <source>
        <dbReference type="EMBL" id="MFI7589079.1"/>
    </source>
</evidence>
<dbReference type="SUPFAM" id="SSF55729">
    <property type="entry name" value="Acyl-CoA N-acyltransferases (Nat)"/>
    <property type="match status" value="1"/>
</dbReference>
<feature type="signal peptide" evidence="1">
    <location>
        <begin position="1"/>
        <end position="25"/>
    </location>
</feature>
<dbReference type="InterPro" id="IPR000182">
    <property type="entry name" value="GNAT_dom"/>
</dbReference>
<dbReference type="Gene3D" id="3.40.630.30">
    <property type="match status" value="1"/>
</dbReference>
<feature type="domain" description="N-acetyltransferase" evidence="2">
    <location>
        <begin position="5"/>
        <end position="147"/>
    </location>
</feature>
<keyword evidence="1" id="KW-0732">Signal</keyword>
<keyword evidence="3" id="KW-0808">Transferase</keyword>
<comment type="caution">
    <text evidence="3">The sequence shown here is derived from an EMBL/GenBank/DDBJ whole genome shotgun (WGS) entry which is preliminary data.</text>
</comment>
<feature type="chain" id="PRO_5046009648" evidence="1">
    <location>
        <begin position="26"/>
        <end position="154"/>
    </location>
</feature>
<protein>
    <submittedName>
        <fullName evidence="3">GNAT family N-acetyltransferase</fullName>
        <ecNumber evidence="3">2.3.1.-</ecNumber>
    </submittedName>
</protein>
<evidence type="ECO:0000256" key="1">
    <source>
        <dbReference type="SAM" id="SignalP"/>
    </source>
</evidence>
<dbReference type="InterPro" id="IPR016181">
    <property type="entry name" value="Acyl_CoA_acyltransferase"/>
</dbReference>
<name>A0ABW8ARQ6_9ACTN</name>
<dbReference type="GO" id="GO:0016746">
    <property type="term" value="F:acyltransferase activity"/>
    <property type="evidence" value="ECO:0007669"/>
    <property type="project" value="UniProtKB-KW"/>
</dbReference>
<dbReference type="RefSeq" id="WP_398283419.1">
    <property type="nucleotide sequence ID" value="NZ_JBITLV010000006.1"/>
</dbReference>